<feature type="compositionally biased region" description="Low complexity" evidence="1">
    <location>
        <begin position="43"/>
        <end position="77"/>
    </location>
</feature>
<name>A0A1N7K2J7_9CORY</name>
<keyword evidence="2" id="KW-0732">Signal</keyword>
<evidence type="ECO:0008006" key="5">
    <source>
        <dbReference type="Google" id="ProtNLM"/>
    </source>
</evidence>
<accession>A0A1N7K2J7</accession>
<dbReference type="PROSITE" id="PS51257">
    <property type="entry name" value="PROKAR_LIPOPROTEIN"/>
    <property type="match status" value="1"/>
</dbReference>
<evidence type="ECO:0000256" key="2">
    <source>
        <dbReference type="SAM" id="SignalP"/>
    </source>
</evidence>
<reference evidence="4" key="1">
    <citation type="submission" date="2017-01" db="EMBL/GenBank/DDBJ databases">
        <authorList>
            <person name="Varghese N."/>
            <person name="Submissions S."/>
        </authorList>
    </citation>
    <scope>NUCLEOTIDE SEQUENCE [LARGE SCALE GENOMIC DNA]</scope>
    <source>
        <strain evidence="4">DSM 44531</strain>
    </source>
</reference>
<dbReference type="RefSeq" id="WP_084560710.1">
    <property type="nucleotide sequence ID" value="NZ_CP046976.1"/>
</dbReference>
<evidence type="ECO:0000256" key="1">
    <source>
        <dbReference type="SAM" id="MobiDB-lite"/>
    </source>
</evidence>
<dbReference type="OrthoDB" id="4426945at2"/>
<keyword evidence="4" id="KW-1185">Reference proteome</keyword>
<feature type="region of interest" description="Disordered" evidence="1">
    <location>
        <begin position="29"/>
        <end position="85"/>
    </location>
</feature>
<feature type="region of interest" description="Disordered" evidence="1">
    <location>
        <begin position="190"/>
        <end position="231"/>
    </location>
</feature>
<feature type="signal peptide" evidence="2">
    <location>
        <begin position="1"/>
        <end position="30"/>
    </location>
</feature>
<proteinExistence type="predicted"/>
<feature type="compositionally biased region" description="Polar residues" evidence="1">
    <location>
        <begin position="215"/>
        <end position="231"/>
    </location>
</feature>
<evidence type="ECO:0000313" key="3">
    <source>
        <dbReference type="EMBL" id="SIS55825.1"/>
    </source>
</evidence>
<gene>
    <name evidence="3" type="ORF">SAMN05444817_11350</name>
</gene>
<dbReference type="AlphaFoldDB" id="A0A1N7K2J7"/>
<organism evidence="3 4">
    <name type="scientific">Corynebacterium appendicis CIP 107643</name>
    <dbReference type="NCBI Taxonomy" id="1161099"/>
    <lineage>
        <taxon>Bacteria</taxon>
        <taxon>Bacillati</taxon>
        <taxon>Actinomycetota</taxon>
        <taxon>Actinomycetes</taxon>
        <taxon>Mycobacteriales</taxon>
        <taxon>Corynebacteriaceae</taxon>
        <taxon>Corynebacterium</taxon>
    </lineage>
</organism>
<evidence type="ECO:0000313" key="4">
    <source>
        <dbReference type="Proteomes" id="UP000186292"/>
    </source>
</evidence>
<feature type="chain" id="PRO_5013088649" description="Beta-N-acetylhexosaminidase" evidence="2">
    <location>
        <begin position="31"/>
        <end position="231"/>
    </location>
</feature>
<sequence>MLPPKFTRTFARRACVPVALSLALGLTACSSDEEQPTEPPPESSEAPEATESSEPTTSGAELEPSTESSATETTSSSRWLNGGGSADKLEEVKETFASLAPESLFDDLDTCTETSLRSSYDCSGKEIGQFQFFESEAMAKDTANVLEGLKSSTIVEETDNKLVGWSMIGRTAVITVVDVEEGKVLQQMMSSEMEDPRDRISELGLAEKGADESETSPSSAAKEISSTSKNA</sequence>
<protein>
    <recommendedName>
        <fullName evidence="5">Beta-N-acetylhexosaminidase</fullName>
    </recommendedName>
</protein>
<dbReference type="Proteomes" id="UP000186292">
    <property type="component" value="Unassembled WGS sequence"/>
</dbReference>
<dbReference type="EMBL" id="FTOF01000013">
    <property type="protein sequence ID" value="SIS55825.1"/>
    <property type="molecule type" value="Genomic_DNA"/>
</dbReference>
<dbReference type="STRING" id="1161099.SAMN05444817_11350"/>